<evidence type="ECO:0000256" key="6">
    <source>
        <dbReference type="ARBA" id="ARBA00022490"/>
    </source>
</evidence>
<evidence type="ECO:0000256" key="12">
    <source>
        <dbReference type="ARBA" id="ARBA00048594"/>
    </source>
</evidence>
<comment type="subcellular location">
    <subcellularLocation>
        <location evidence="2 13">Cytoplasm</location>
    </subcellularLocation>
</comment>
<evidence type="ECO:0000256" key="9">
    <source>
        <dbReference type="ARBA" id="ARBA00022777"/>
    </source>
</evidence>
<evidence type="ECO:0000256" key="13">
    <source>
        <dbReference type="HAMAP-Rule" id="MF_00328"/>
    </source>
</evidence>
<comment type="catalytic activity">
    <reaction evidence="12 13">
        <text>GMP + ATP = GDP + ADP</text>
        <dbReference type="Rhea" id="RHEA:20780"/>
        <dbReference type="ChEBI" id="CHEBI:30616"/>
        <dbReference type="ChEBI" id="CHEBI:58115"/>
        <dbReference type="ChEBI" id="CHEBI:58189"/>
        <dbReference type="ChEBI" id="CHEBI:456216"/>
        <dbReference type="EC" id="2.7.4.8"/>
    </reaction>
</comment>
<dbReference type="Gene3D" id="3.30.63.10">
    <property type="entry name" value="Guanylate Kinase phosphate binding domain"/>
    <property type="match status" value="1"/>
</dbReference>
<keyword evidence="6 13" id="KW-0963">Cytoplasm</keyword>
<dbReference type="OrthoDB" id="9808150at2"/>
<evidence type="ECO:0000313" key="17">
    <source>
        <dbReference type="Proteomes" id="UP000270342"/>
    </source>
</evidence>
<sequence>MSDKTPRDARAVQAEQRAAESEARADKPAEYTGSYPGNLFMVIAPSGAGKSTLVNALLEHDTAIRLSISYTTRPPRPNEKHGREYLFCTKEEFAERRRKGEFLESAEVHGNFYATSRVWIEEQMRNGRDVLLEIDWQGALQVRKQFSNAVGIFILPPSLEVLEDRLRKRGQDEPNVIVRRLLAAGSEIAHAPDFEYVVINESFPTALNELQCIVAATRLRCASQYARHTELFMQLGIHLPQA</sequence>
<keyword evidence="10 13" id="KW-0067">ATP-binding</keyword>
<dbReference type="PANTHER" id="PTHR23117:SF13">
    <property type="entry name" value="GUANYLATE KINASE"/>
    <property type="match status" value="1"/>
</dbReference>
<dbReference type="NCBIfam" id="TIGR03263">
    <property type="entry name" value="guanyl_kin"/>
    <property type="match status" value="1"/>
</dbReference>
<dbReference type="Pfam" id="PF00625">
    <property type="entry name" value="Guanylate_kin"/>
    <property type="match status" value="1"/>
</dbReference>
<keyword evidence="7 13" id="KW-0808">Transferase</keyword>
<dbReference type="InterPro" id="IPR017665">
    <property type="entry name" value="Guanylate_kinase"/>
</dbReference>
<evidence type="ECO:0000256" key="2">
    <source>
        <dbReference type="ARBA" id="ARBA00004496"/>
    </source>
</evidence>
<evidence type="ECO:0000256" key="11">
    <source>
        <dbReference type="ARBA" id="ARBA00030128"/>
    </source>
</evidence>
<comment type="similarity">
    <text evidence="3 13">Belongs to the guanylate kinase family.</text>
</comment>
<evidence type="ECO:0000256" key="4">
    <source>
        <dbReference type="ARBA" id="ARBA00012961"/>
    </source>
</evidence>
<dbReference type="GO" id="GO:0004385">
    <property type="term" value="F:GMP kinase activity"/>
    <property type="evidence" value="ECO:0007669"/>
    <property type="project" value="UniProtKB-UniRule"/>
</dbReference>
<dbReference type="SUPFAM" id="SSF52540">
    <property type="entry name" value="P-loop containing nucleoside triphosphate hydrolases"/>
    <property type="match status" value="1"/>
</dbReference>
<proteinExistence type="inferred from homology"/>
<feature type="region of interest" description="Disordered" evidence="14">
    <location>
        <begin position="1"/>
        <end position="30"/>
    </location>
</feature>
<dbReference type="GO" id="GO:0005524">
    <property type="term" value="F:ATP binding"/>
    <property type="evidence" value="ECO:0007669"/>
    <property type="project" value="UniProtKB-UniRule"/>
</dbReference>
<evidence type="ECO:0000256" key="10">
    <source>
        <dbReference type="ARBA" id="ARBA00022840"/>
    </source>
</evidence>
<dbReference type="FunFam" id="3.30.63.10:FF:000005">
    <property type="entry name" value="Guanylate kinase"/>
    <property type="match status" value="1"/>
</dbReference>
<organism evidence="16 17">
    <name type="scientific">Pararobbsia silviterrae</name>
    <dbReference type="NCBI Taxonomy" id="1792498"/>
    <lineage>
        <taxon>Bacteria</taxon>
        <taxon>Pseudomonadati</taxon>
        <taxon>Pseudomonadota</taxon>
        <taxon>Betaproteobacteria</taxon>
        <taxon>Burkholderiales</taxon>
        <taxon>Burkholderiaceae</taxon>
        <taxon>Pararobbsia</taxon>
    </lineage>
</organism>
<feature type="compositionally biased region" description="Basic and acidic residues" evidence="14">
    <location>
        <begin position="1"/>
        <end position="10"/>
    </location>
</feature>
<evidence type="ECO:0000256" key="14">
    <source>
        <dbReference type="SAM" id="MobiDB-lite"/>
    </source>
</evidence>
<evidence type="ECO:0000256" key="8">
    <source>
        <dbReference type="ARBA" id="ARBA00022741"/>
    </source>
</evidence>
<dbReference type="CDD" id="cd00071">
    <property type="entry name" value="GMPK"/>
    <property type="match status" value="1"/>
</dbReference>
<protein>
    <recommendedName>
        <fullName evidence="5 13">Guanylate kinase</fullName>
        <ecNumber evidence="4 13">2.7.4.8</ecNumber>
    </recommendedName>
    <alternativeName>
        <fullName evidence="11 13">GMP kinase</fullName>
    </alternativeName>
</protein>
<dbReference type="InterPro" id="IPR008145">
    <property type="entry name" value="GK/Ca_channel_bsu"/>
</dbReference>
<keyword evidence="8 13" id="KW-0547">Nucleotide-binding</keyword>
<dbReference type="GO" id="GO:0005829">
    <property type="term" value="C:cytosol"/>
    <property type="evidence" value="ECO:0007669"/>
    <property type="project" value="TreeGrafter"/>
</dbReference>
<dbReference type="AlphaFoldDB" id="A0A494Y3A2"/>
<dbReference type="Proteomes" id="UP000270342">
    <property type="component" value="Unassembled WGS sequence"/>
</dbReference>
<dbReference type="Gene3D" id="3.40.50.300">
    <property type="entry name" value="P-loop containing nucleotide triphosphate hydrolases"/>
    <property type="match status" value="1"/>
</dbReference>
<dbReference type="EMBL" id="RBZU01000003">
    <property type="protein sequence ID" value="RKP56779.1"/>
    <property type="molecule type" value="Genomic_DNA"/>
</dbReference>
<evidence type="ECO:0000256" key="3">
    <source>
        <dbReference type="ARBA" id="ARBA00005790"/>
    </source>
</evidence>
<name>A0A494Y3A2_9BURK</name>
<feature type="domain" description="Guanylate kinase-like" evidence="15">
    <location>
        <begin position="37"/>
        <end position="215"/>
    </location>
</feature>
<accession>A0A494Y3A2</accession>
<comment type="function">
    <text evidence="1 13">Essential for recycling GMP and indirectly, cGMP.</text>
</comment>
<dbReference type="PANTHER" id="PTHR23117">
    <property type="entry name" value="GUANYLATE KINASE-RELATED"/>
    <property type="match status" value="1"/>
</dbReference>
<evidence type="ECO:0000313" key="16">
    <source>
        <dbReference type="EMBL" id="RKP56779.1"/>
    </source>
</evidence>
<dbReference type="PROSITE" id="PS50052">
    <property type="entry name" value="GUANYLATE_KINASE_2"/>
    <property type="match status" value="1"/>
</dbReference>
<gene>
    <name evidence="13" type="primary">gmk</name>
    <name evidence="16" type="ORF">D7S86_09605</name>
</gene>
<keyword evidence="9 13" id="KW-0418">Kinase</keyword>
<keyword evidence="17" id="KW-1185">Reference proteome</keyword>
<evidence type="ECO:0000259" key="15">
    <source>
        <dbReference type="PROSITE" id="PS50052"/>
    </source>
</evidence>
<dbReference type="EC" id="2.7.4.8" evidence="4 13"/>
<evidence type="ECO:0000256" key="5">
    <source>
        <dbReference type="ARBA" id="ARBA00016296"/>
    </source>
</evidence>
<reference evidence="16 17" key="1">
    <citation type="submission" date="2018-10" db="EMBL/GenBank/DDBJ databases">
        <title>Robbsia sp. DHC34, isolated from soil.</title>
        <authorList>
            <person name="Gao Z.-H."/>
            <person name="Qiu L.-H."/>
        </authorList>
    </citation>
    <scope>NUCLEOTIDE SEQUENCE [LARGE SCALE GENOMIC DNA]</scope>
    <source>
        <strain evidence="16 17">DHC34</strain>
    </source>
</reference>
<dbReference type="SMART" id="SM00072">
    <property type="entry name" value="GuKc"/>
    <property type="match status" value="1"/>
</dbReference>
<comment type="caution">
    <text evidence="16">The sequence shown here is derived from an EMBL/GenBank/DDBJ whole genome shotgun (WGS) entry which is preliminary data.</text>
</comment>
<dbReference type="InterPro" id="IPR027417">
    <property type="entry name" value="P-loop_NTPase"/>
</dbReference>
<feature type="compositionally biased region" description="Basic and acidic residues" evidence="14">
    <location>
        <begin position="17"/>
        <end position="29"/>
    </location>
</feature>
<dbReference type="InterPro" id="IPR008144">
    <property type="entry name" value="Guanylate_kin-like_dom"/>
</dbReference>
<dbReference type="HAMAP" id="MF_00328">
    <property type="entry name" value="Guanylate_kinase"/>
    <property type="match status" value="1"/>
</dbReference>
<evidence type="ECO:0000256" key="7">
    <source>
        <dbReference type="ARBA" id="ARBA00022679"/>
    </source>
</evidence>
<evidence type="ECO:0000256" key="1">
    <source>
        <dbReference type="ARBA" id="ARBA00003531"/>
    </source>
</evidence>
<feature type="binding site" evidence="13">
    <location>
        <begin position="44"/>
        <end position="51"/>
    </location>
    <ligand>
        <name>ATP</name>
        <dbReference type="ChEBI" id="CHEBI:30616"/>
    </ligand>
</feature>